<evidence type="ECO:0000259" key="1">
    <source>
        <dbReference type="PROSITE" id="PS50104"/>
    </source>
</evidence>
<name>A0A418YJH6_9SPHN</name>
<dbReference type="Proteomes" id="UP000283469">
    <property type="component" value="Unassembled WGS sequence"/>
</dbReference>
<proteinExistence type="predicted"/>
<evidence type="ECO:0000313" key="2">
    <source>
        <dbReference type="EMBL" id="RJG51139.1"/>
    </source>
</evidence>
<dbReference type="AlphaFoldDB" id="A0A418YJH6"/>
<dbReference type="Pfam" id="PF13676">
    <property type="entry name" value="TIR_2"/>
    <property type="match status" value="1"/>
</dbReference>
<accession>A0A418YJH6</accession>
<dbReference type="InterPro" id="IPR000157">
    <property type="entry name" value="TIR_dom"/>
</dbReference>
<keyword evidence="3" id="KW-1185">Reference proteome</keyword>
<comment type="caution">
    <text evidence="2">The sequence shown here is derived from an EMBL/GenBank/DDBJ whole genome shotgun (WGS) entry which is preliminary data.</text>
</comment>
<gene>
    <name evidence="2" type="ORF">D0Z70_23375</name>
</gene>
<evidence type="ECO:0000313" key="3">
    <source>
        <dbReference type="Proteomes" id="UP000283469"/>
    </source>
</evidence>
<reference evidence="2 3" key="1">
    <citation type="submission" date="2018-08" db="EMBL/GenBank/DDBJ databases">
        <title>Sphingobium sp. EO9.</title>
        <authorList>
            <person name="Park Y."/>
            <person name="Kim K.H."/>
            <person name="Jeon C.O."/>
        </authorList>
    </citation>
    <scope>NUCLEOTIDE SEQUENCE [LARGE SCALE GENOMIC DNA]</scope>
    <source>
        <strain evidence="2 3">EO9</strain>
    </source>
</reference>
<dbReference type="Gene3D" id="3.40.50.10140">
    <property type="entry name" value="Toll/interleukin-1 receptor homology (TIR) domain"/>
    <property type="match status" value="1"/>
</dbReference>
<feature type="domain" description="TIR" evidence="1">
    <location>
        <begin position="1"/>
        <end position="128"/>
    </location>
</feature>
<dbReference type="InterPro" id="IPR035897">
    <property type="entry name" value="Toll_tir_struct_dom_sf"/>
</dbReference>
<dbReference type="GO" id="GO:0007165">
    <property type="term" value="P:signal transduction"/>
    <property type="evidence" value="ECO:0007669"/>
    <property type="project" value="InterPro"/>
</dbReference>
<dbReference type="PROSITE" id="PS50104">
    <property type="entry name" value="TIR"/>
    <property type="match status" value="1"/>
</dbReference>
<keyword evidence="2" id="KW-0675">Receptor</keyword>
<sequence length="135" mass="15384">MKDELIKHLSPLKRLNLIDAWHDRKISAGDKWDVSISDALQSADIILLLVSIDFINSKYCYDIEMESALQRERVGDVVVIPVIARNCMWKTTEFARLQATPTDGKAIASWPDQDEALTTVAERVREVAERLMAER</sequence>
<protein>
    <submittedName>
        <fullName evidence="2">Toll/interleukin-1 receptor domain-containing protein</fullName>
    </submittedName>
</protein>
<dbReference type="EMBL" id="QVRA01000046">
    <property type="protein sequence ID" value="RJG51139.1"/>
    <property type="molecule type" value="Genomic_DNA"/>
</dbReference>
<organism evidence="2 3">
    <name type="scientific">Sphingobium terrigena</name>
    <dbReference type="NCBI Taxonomy" id="2304063"/>
    <lineage>
        <taxon>Bacteria</taxon>
        <taxon>Pseudomonadati</taxon>
        <taxon>Pseudomonadota</taxon>
        <taxon>Alphaproteobacteria</taxon>
        <taxon>Sphingomonadales</taxon>
        <taxon>Sphingomonadaceae</taxon>
        <taxon>Sphingobium</taxon>
    </lineage>
</organism>
<dbReference type="SUPFAM" id="SSF52200">
    <property type="entry name" value="Toll/Interleukin receptor TIR domain"/>
    <property type="match status" value="1"/>
</dbReference>